<accession>A0ABV7LFW4</accession>
<evidence type="ECO:0000313" key="3">
    <source>
        <dbReference type="Proteomes" id="UP001595536"/>
    </source>
</evidence>
<reference evidence="3" key="1">
    <citation type="journal article" date="2019" name="Int. J. Syst. Evol. Microbiol.">
        <title>The Global Catalogue of Microorganisms (GCM) 10K type strain sequencing project: providing services to taxonomists for standard genome sequencing and annotation.</title>
        <authorList>
            <consortium name="The Broad Institute Genomics Platform"/>
            <consortium name="The Broad Institute Genome Sequencing Center for Infectious Disease"/>
            <person name="Wu L."/>
            <person name="Ma J."/>
        </authorList>
    </citation>
    <scope>NUCLEOTIDE SEQUENCE [LARGE SCALE GENOMIC DNA]</scope>
    <source>
        <strain evidence="3">CCM 7941</strain>
    </source>
</reference>
<dbReference type="PROSITE" id="PS51257">
    <property type="entry name" value="PROKAR_LIPOPROTEIN"/>
    <property type="match status" value="1"/>
</dbReference>
<dbReference type="RefSeq" id="WP_376832459.1">
    <property type="nucleotide sequence ID" value="NZ_JBHLWR010000006.1"/>
</dbReference>
<keyword evidence="3" id="KW-1185">Reference proteome</keyword>
<protein>
    <recommendedName>
        <fullName evidence="4">GlsB/YeaQ/YmgE family stress response membrane protein</fullName>
    </recommendedName>
</protein>
<gene>
    <name evidence="2" type="ORF">ACFOEX_10450</name>
</gene>
<dbReference type="Proteomes" id="UP001595536">
    <property type="component" value="Unassembled WGS sequence"/>
</dbReference>
<keyword evidence="1" id="KW-1133">Transmembrane helix</keyword>
<evidence type="ECO:0000256" key="1">
    <source>
        <dbReference type="SAM" id="Phobius"/>
    </source>
</evidence>
<feature type="transmembrane region" description="Helical" evidence="1">
    <location>
        <begin position="52"/>
        <end position="78"/>
    </location>
</feature>
<keyword evidence="1" id="KW-0812">Transmembrane</keyword>
<sequence length="82" mass="8082">MLRLWGIWVIASVIAGLVLGWHGRAGAATAAGLACGACAFGLNVGMGDAAGSALWSMAAGGSGFIAGGLAGQGLAALWRRRR</sequence>
<proteinExistence type="predicted"/>
<organism evidence="2 3">
    <name type="scientific">Camelimonas abortus</name>
    <dbReference type="NCBI Taxonomy" id="1017184"/>
    <lineage>
        <taxon>Bacteria</taxon>
        <taxon>Pseudomonadati</taxon>
        <taxon>Pseudomonadota</taxon>
        <taxon>Alphaproteobacteria</taxon>
        <taxon>Hyphomicrobiales</taxon>
        <taxon>Chelatococcaceae</taxon>
        <taxon>Camelimonas</taxon>
    </lineage>
</organism>
<name>A0ABV7LFW4_9HYPH</name>
<keyword evidence="1" id="KW-0472">Membrane</keyword>
<evidence type="ECO:0000313" key="2">
    <source>
        <dbReference type="EMBL" id="MFC3266771.1"/>
    </source>
</evidence>
<comment type="caution">
    <text evidence="2">The sequence shown here is derived from an EMBL/GenBank/DDBJ whole genome shotgun (WGS) entry which is preliminary data.</text>
</comment>
<evidence type="ECO:0008006" key="4">
    <source>
        <dbReference type="Google" id="ProtNLM"/>
    </source>
</evidence>
<dbReference type="EMBL" id="JBHRUV010000055">
    <property type="protein sequence ID" value="MFC3266771.1"/>
    <property type="molecule type" value="Genomic_DNA"/>
</dbReference>